<accession>A0A3S1ARJ1</accession>
<evidence type="ECO:0000313" key="1">
    <source>
        <dbReference type="EMBL" id="RUS97909.1"/>
    </source>
</evidence>
<dbReference type="AlphaFoldDB" id="A0A3S1ARJ1"/>
<dbReference type="EMBL" id="RSCM01000004">
    <property type="protein sequence ID" value="RUS97909.1"/>
    <property type="molecule type" value="Genomic_DNA"/>
</dbReference>
<organism evidence="1 2">
    <name type="scientific">Trichormus variabilis SAG 1403-4b</name>
    <dbReference type="NCBI Taxonomy" id="447716"/>
    <lineage>
        <taxon>Bacteria</taxon>
        <taxon>Bacillati</taxon>
        <taxon>Cyanobacteriota</taxon>
        <taxon>Cyanophyceae</taxon>
        <taxon>Nostocales</taxon>
        <taxon>Nostocaceae</taxon>
        <taxon>Trichormus</taxon>
    </lineage>
</organism>
<gene>
    <name evidence="1" type="ORF">DSM107003_17840</name>
</gene>
<protein>
    <submittedName>
        <fullName evidence="1">Uncharacterized protein</fullName>
    </submittedName>
</protein>
<sequence length="81" mass="9373">MNVQLVDSLVEIVSKLTPEDQKLFLSKLSHRNIIPSAQQQNLTSEEKVAQFQEWLSQFPQSNITLSDEALRRENIYDDRGI</sequence>
<evidence type="ECO:0000313" key="2">
    <source>
        <dbReference type="Proteomes" id="UP000276103"/>
    </source>
</evidence>
<dbReference type="RefSeq" id="WP_127053597.1">
    <property type="nucleotide sequence ID" value="NZ_RSCM01000004.1"/>
</dbReference>
<proteinExistence type="predicted"/>
<reference evidence="1 2" key="1">
    <citation type="journal article" date="2019" name="Genome Biol. Evol.">
        <title>Day and night: Metabolic profiles and evolutionary relationships of six axenic non-marine cyanobacteria.</title>
        <authorList>
            <person name="Will S.E."/>
            <person name="Henke P."/>
            <person name="Boedeker C."/>
            <person name="Huang S."/>
            <person name="Brinkmann H."/>
            <person name="Rohde M."/>
            <person name="Jarek M."/>
            <person name="Friedl T."/>
            <person name="Seufert S."/>
            <person name="Schumacher M."/>
            <person name="Overmann J."/>
            <person name="Neumann-Schaal M."/>
            <person name="Petersen J."/>
        </authorList>
    </citation>
    <scope>NUCLEOTIDE SEQUENCE [LARGE SCALE GENOMIC DNA]</scope>
    <source>
        <strain evidence="1 2">SAG 1403-4b</strain>
    </source>
</reference>
<name>A0A3S1ARJ1_ANAVA</name>
<dbReference type="OrthoDB" id="463809at2"/>
<comment type="caution">
    <text evidence="1">The sequence shown here is derived from an EMBL/GenBank/DDBJ whole genome shotgun (WGS) entry which is preliminary data.</text>
</comment>
<keyword evidence="2" id="KW-1185">Reference proteome</keyword>
<dbReference type="Proteomes" id="UP000276103">
    <property type="component" value="Unassembled WGS sequence"/>
</dbReference>